<keyword evidence="1" id="KW-0812">Transmembrane</keyword>
<organism evidence="3 4">
    <name type="scientific">Candidatus Alistipes avicola</name>
    <dbReference type="NCBI Taxonomy" id="2838432"/>
    <lineage>
        <taxon>Bacteria</taxon>
        <taxon>Pseudomonadati</taxon>
        <taxon>Bacteroidota</taxon>
        <taxon>Bacteroidia</taxon>
        <taxon>Bacteroidales</taxon>
        <taxon>Rikenellaceae</taxon>
        <taxon>Alistipes</taxon>
    </lineage>
</organism>
<dbReference type="Proteomes" id="UP000824259">
    <property type="component" value="Unassembled WGS sequence"/>
</dbReference>
<evidence type="ECO:0000313" key="3">
    <source>
        <dbReference type="EMBL" id="HJA98533.1"/>
    </source>
</evidence>
<keyword evidence="3" id="KW-0407">Ion channel</keyword>
<reference evidence="3" key="1">
    <citation type="journal article" date="2021" name="PeerJ">
        <title>Extensive microbial diversity within the chicken gut microbiome revealed by metagenomics and culture.</title>
        <authorList>
            <person name="Gilroy R."/>
            <person name="Ravi A."/>
            <person name="Getino M."/>
            <person name="Pursley I."/>
            <person name="Horton D.L."/>
            <person name="Alikhan N.F."/>
            <person name="Baker D."/>
            <person name="Gharbi K."/>
            <person name="Hall N."/>
            <person name="Watson M."/>
            <person name="Adriaenssens E.M."/>
            <person name="Foster-Nyarko E."/>
            <person name="Jarju S."/>
            <person name="Secka A."/>
            <person name="Antonio M."/>
            <person name="Oren A."/>
            <person name="Chaudhuri R.R."/>
            <person name="La Ragione R."/>
            <person name="Hildebrand F."/>
            <person name="Pallen M.J."/>
        </authorList>
    </citation>
    <scope>NUCLEOTIDE SEQUENCE</scope>
    <source>
        <strain evidence="3">CHK169-11906</strain>
    </source>
</reference>
<keyword evidence="3" id="KW-0813">Transport</keyword>
<feature type="transmembrane region" description="Helical" evidence="1">
    <location>
        <begin position="191"/>
        <end position="212"/>
    </location>
</feature>
<evidence type="ECO:0000313" key="4">
    <source>
        <dbReference type="Proteomes" id="UP000824259"/>
    </source>
</evidence>
<comment type="caution">
    <text evidence="3">The sequence shown here is derived from an EMBL/GenBank/DDBJ whole genome shotgun (WGS) entry which is preliminary data.</text>
</comment>
<keyword evidence="3" id="KW-0406">Ion transport</keyword>
<feature type="transmembrane region" description="Helical" evidence="1">
    <location>
        <begin position="129"/>
        <end position="148"/>
    </location>
</feature>
<gene>
    <name evidence="3" type="ORF">H9779_02895</name>
</gene>
<reference evidence="3" key="2">
    <citation type="submission" date="2021-04" db="EMBL/GenBank/DDBJ databases">
        <authorList>
            <person name="Gilroy R."/>
        </authorList>
    </citation>
    <scope>NUCLEOTIDE SEQUENCE</scope>
    <source>
        <strain evidence="3">CHK169-11906</strain>
    </source>
</reference>
<dbReference type="SUPFAM" id="SSF81324">
    <property type="entry name" value="Voltage-gated potassium channels"/>
    <property type="match status" value="1"/>
</dbReference>
<feature type="transmembrane region" description="Helical" evidence="1">
    <location>
        <begin position="97"/>
        <end position="117"/>
    </location>
</feature>
<feature type="transmembrane region" description="Helical" evidence="1">
    <location>
        <begin position="73"/>
        <end position="91"/>
    </location>
</feature>
<sequence length="222" mass="25962">MRHPLLRVLNILSLLAGLALLVAVSWEILLGNPRHYSYGYLLLQGGVCIVFLIDFFAQMWVCPHKWRFFTRNLYFFLLSIPYMNIVYWLRIEMTHEAAMLMSIVPLLRAMLGLYVLFRWIINNQVTRLFTTYVLSIIVFTYFAALMFYDYEYLINPQVQSFGDAIFWACMNLTTVGSDIFAVTTIGKVLTVVLPTLGMLMFPIFTVYVTQLYTRNKKSDPRR</sequence>
<feature type="transmembrane region" description="Helical" evidence="1">
    <location>
        <begin position="41"/>
        <end position="61"/>
    </location>
</feature>
<accession>A0A9D2IED2</accession>
<protein>
    <submittedName>
        <fullName evidence="3">Potassium channel family protein</fullName>
    </submittedName>
</protein>
<dbReference type="Gene3D" id="1.10.287.70">
    <property type="match status" value="1"/>
</dbReference>
<dbReference type="GO" id="GO:0034220">
    <property type="term" value="P:monoatomic ion transmembrane transport"/>
    <property type="evidence" value="ECO:0007669"/>
    <property type="project" value="UniProtKB-KW"/>
</dbReference>
<keyword evidence="1" id="KW-1133">Transmembrane helix</keyword>
<proteinExistence type="predicted"/>
<name>A0A9D2IED2_9BACT</name>
<dbReference type="Pfam" id="PF07885">
    <property type="entry name" value="Ion_trans_2"/>
    <property type="match status" value="1"/>
</dbReference>
<dbReference type="InterPro" id="IPR013099">
    <property type="entry name" value="K_chnl_dom"/>
</dbReference>
<keyword evidence="1" id="KW-0472">Membrane</keyword>
<evidence type="ECO:0000259" key="2">
    <source>
        <dbReference type="Pfam" id="PF07885"/>
    </source>
</evidence>
<dbReference type="EMBL" id="DWYR01000009">
    <property type="protein sequence ID" value="HJA98533.1"/>
    <property type="molecule type" value="Genomic_DNA"/>
</dbReference>
<feature type="domain" description="Potassium channel" evidence="2">
    <location>
        <begin position="137"/>
        <end position="213"/>
    </location>
</feature>
<dbReference type="AlphaFoldDB" id="A0A9D2IED2"/>
<evidence type="ECO:0000256" key="1">
    <source>
        <dbReference type="SAM" id="Phobius"/>
    </source>
</evidence>